<dbReference type="RefSeq" id="WP_186241042.1">
    <property type="nucleotide sequence ID" value="NZ_OCTY01000002.1"/>
</dbReference>
<dbReference type="EMBL" id="OCTY01000002">
    <property type="protein sequence ID" value="SOJ52636.1"/>
    <property type="molecule type" value="Genomic_DNA"/>
</dbReference>
<evidence type="ECO:0008006" key="3">
    <source>
        <dbReference type="Google" id="ProtNLM"/>
    </source>
</evidence>
<protein>
    <recommendedName>
        <fullName evidence="3">Restriction endonuclease type II DpnII-like domain-containing protein</fullName>
    </recommendedName>
</protein>
<evidence type="ECO:0000313" key="2">
    <source>
        <dbReference type="Proteomes" id="UP000554965"/>
    </source>
</evidence>
<name>A0A7Z7IFU8_9MYCO</name>
<reference evidence="1 2" key="1">
    <citation type="submission" date="2017-10" db="EMBL/GenBank/DDBJ databases">
        <authorList>
            <consortium name="Urmite Genomes"/>
        </authorList>
    </citation>
    <scope>NUCLEOTIDE SEQUENCE [LARGE SCALE GENOMIC DNA]</scope>
    <source>
        <strain evidence="1 2">FB-527</strain>
    </source>
</reference>
<proteinExistence type="predicted"/>
<organism evidence="1 2">
    <name type="scientific">Mycobacterium simulans</name>
    <dbReference type="NCBI Taxonomy" id="627089"/>
    <lineage>
        <taxon>Bacteria</taxon>
        <taxon>Bacillati</taxon>
        <taxon>Actinomycetota</taxon>
        <taxon>Actinomycetes</taxon>
        <taxon>Mycobacteriales</taxon>
        <taxon>Mycobacteriaceae</taxon>
        <taxon>Mycobacterium</taxon>
    </lineage>
</organism>
<accession>A0A7Z7IFU8</accession>
<sequence length="279" mass="30195">MSAAIPFADYLGTLGPLSAHIDPLAPTQETEAIRAAALSLAALPTISRKSLTKWVAVHPHDVPVLALIVGLGQEKLKNALKHEFDTAGWVLLARNRAAELIDWLDGVYDLVSQATAQLHQQYGVADVLIARAGTRAAATAAGQQGRKVEDEIEAVAKGLGLPYETRTRFVGRNGRTAPCDLVIPSGGGAEIVVAAKGFDSTGSKLTDAVREIEEMADVRMARQFVIAVIDGIGWKNRISDLRRIHQLWMDRQIDGMYTLATLDQFRDDVADAAQLRKLL</sequence>
<gene>
    <name evidence="1" type="ORF">MSIMFB_00149</name>
</gene>
<dbReference type="Proteomes" id="UP000554965">
    <property type="component" value="Unassembled WGS sequence"/>
</dbReference>
<evidence type="ECO:0000313" key="1">
    <source>
        <dbReference type="EMBL" id="SOJ52636.1"/>
    </source>
</evidence>
<dbReference type="AlphaFoldDB" id="A0A7Z7IFU8"/>
<keyword evidence="2" id="KW-1185">Reference proteome</keyword>
<comment type="caution">
    <text evidence="1">The sequence shown here is derived from an EMBL/GenBank/DDBJ whole genome shotgun (WGS) entry which is preliminary data.</text>
</comment>